<keyword evidence="7" id="KW-1185">Reference proteome</keyword>
<proteinExistence type="predicted"/>
<dbReference type="GO" id="GO:0016020">
    <property type="term" value="C:membrane"/>
    <property type="evidence" value="ECO:0007669"/>
    <property type="project" value="UniProtKB-SubCell"/>
</dbReference>
<protein>
    <submittedName>
        <fullName evidence="6">MAPEG family-domain-containing protein</fullName>
    </submittedName>
</protein>
<evidence type="ECO:0000313" key="7">
    <source>
        <dbReference type="Proteomes" id="UP001302126"/>
    </source>
</evidence>
<dbReference type="Gene3D" id="1.20.120.550">
    <property type="entry name" value="Membrane associated eicosanoid/glutathione metabolism-like domain"/>
    <property type="match status" value="1"/>
</dbReference>
<evidence type="ECO:0000256" key="1">
    <source>
        <dbReference type="ARBA" id="ARBA00004370"/>
    </source>
</evidence>
<reference evidence="6" key="1">
    <citation type="journal article" date="2023" name="Mol. Phylogenet. Evol.">
        <title>Genome-scale phylogeny and comparative genomics of the fungal order Sordariales.</title>
        <authorList>
            <person name="Hensen N."/>
            <person name="Bonometti L."/>
            <person name="Westerberg I."/>
            <person name="Brannstrom I.O."/>
            <person name="Guillou S."/>
            <person name="Cros-Aarteil S."/>
            <person name="Calhoun S."/>
            <person name="Haridas S."/>
            <person name="Kuo A."/>
            <person name="Mondo S."/>
            <person name="Pangilinan J."/>
            <person name="Riley R."/>
            <person name="LaButti K."/>
            <person name="Andreopoulos B."/>
            <person name="Lipzen A."/>
            <person name="Chen C."/>
            <person name="Yan M."/>
            <person name="Daum C."/>
            <person name="Ng V."/>
            <person name="Clum A."/>
            <person name="Steindorff A."/>
            <person name="Ohm R.A."/>
            <person name="Martin F."/>
            <person name="Silar P."/>
            <person name="Natvig D.O."/>
            <person name="Lalanne C."/>
            <person name="Gautier V."/>
            <person name="Ament-Velasquez S.L."/>
            <person name="Kruys A."/>
            <person name="Hutchinson M.I."/>
            <person name="Powell A.J."/>
            <person name="Barry K."/>
            <person name="Miller A.N."/>
            <person name="Grigoriev I.V."/>
            <person name="Debuchy R."/>
            <person name="Gladieux P."/>
            <person name="Hiltunen Thoren M."/>
            <person name="Johannesson H."/>
        </authorList>
    </citation>
    <scope>NUCLEOTIDE SEQUENCE</scope>
    <source>
        <strain evidence="6">PSN309</strain>
    </source>
</reference>
<comment type="subcellular location">
    <subcellularLocation>
        <location evidence="1">Membrane</location>
    </subcellularLocation>
</comment>
<dbReference type="Pfam" id="PF01124">
    <property type="entry name" value="MAPEG"/>
    <property type="match status" value="1"/>
</dbReference>
<dbReference type="PANTHER" id="PTHR35814">
    <property type="match status" value="1"/>
</dbReference>
<evidence type="ECO:0000256" key="3">
    <source>
        <dbReference type="ARBA" id="ARBA00022989"/>
    </source>
</evidence>
<dbReference type="PANTHER" id="PTHR35814:SF1">
    <property type="entry name" value="GLUTATHIONE S-TRANSFERASE-RELATED"/>
    <property type="match status" value="1"/>
</dbReference>
<feature type="transmembrane region" description="Helical" evidence="5">
    <location>
        <begin position="135"/>
        <end position="155"/>
    </location>
</feature>
<feature type="transmembrane region" description="Helical" evidence="5">
    <location>
        <begin position="12"/>
        <end position="35"/>
    </location>
</feature>
<dbReference type="SUPFAM" id="SSF161084">
    <property type="entry name" value="MAPEG domain-like"/>
    <property type="match status" value="1"/>
</dbReference>
<gene>
    <name evidence="6" type="ORF">QBC35DRAFT_440979</name>
</gene>
<keyword evidence="4 5" id="KW-0472">Membrane</keyword>
<organism evidence="6 7">
    <name type="scientific">Podospora australis</name>
    <dbReference type="NCBI Taxonomy" id="1536484"/>
    <lineage>
        <taxon>Eukaryota</taxon>
        <taxon>Fungi</taxon>
        <taxon>Dikarya</taxon>
        <taxon>Ascomycota</taxon>
        <taxon>Pezizomycotina</taxon>
        <taxon>Sordariomycetes</taxon>
        <taxon>Sordariomycetidae</taxon>
        <taxon>Sordariales</taxon>
        <taxon>Podosporaceae</taxon>
        <taxon>Podospora</taxon>
    </lineage>
</organism>
<evidence type="ECO:0000256" key="4">
    <source>
        <dbReference type="ARBA" id="ARBA00023136"/>
    </source>
</evidence>
<dbReference type="Proteomes" id="UP001302126">
    <property type="component" value="Unassembled WGS sequence"/>
</dbReference>
<keyword evidence="2 5" id="KW-0812">Transmembrane</keyword>
<dbReference type="EMBL" id="MU864479">
    <property type="protein sequence ID" value="KAK4184660.1"/>
    <property type="molecule type" value="Genomic_DNA"/>
</dbReference>
<evidence type="ECO:0000313" key="6">
    <source>
        <dbReference type="EMBL" id="KAK4184660.1"/>
    </source>
</evidence>
<comment type="caution">
    <text evidence="6">The sequence shown here is derived from an EMBL/GenBank/DDBJ whole genome shotgun (WGS) entry which is preliminary data.</text>
</comment>
<dbReference type="InterPro" id="IPR023352">
    <property type="entry name" value="MAPEG-like_dom_sf"/>
</dbReference>
<evidence type="ECO:0000256" key="2">
    <source>
        <dbReference type="ARBA" id="ARBA00022692"/>
    </source>
</evidence>
<dbReference type="InterPro" id="IPR001129">
    <property type="entry name" value="Membr-assoc_MAPEG"/>
</dbReference>
<reference evidence="6" key="2">
    <citation type="submission" date="2023-05" db="EMBL/GenBank/DDBJ databases">
        <authorList>
            <consortium name="Lawrence Berkeley National Laboratory"/>
            <person name="Steindorff A."/>
            <person name="Hensen N."/>
            <person name="Bonometti L."/>
            <person name="Westerberg I."/>
            <person name="Brannstrom I.O."/>
            <person name="Guillou S."/>
            <person name="Cros-Aarteil S."/>
            <person name="Calhoun S."/>
            <person name="Haridas S."/>
            <person name="Kuo A."/>
            <person name="Mondo S."/>
            <person name="Pangilinan J."/>
            <person name="Riley R."/>
            <person name="Labutti K."/>
            <person name="Andreopoulos B."/>
            <person name="Lipzen A."/>
            <person name="Chen C."/>
            <person name="Yanf M."/>
            <person name="Daum C."/>
            <person name="Ng V."/>
            <person name="Clum A."/>
            <person name="Ohm R."/>
            <person name="Martin F."/>
            <person name="Silar P."/>
            <person name="Natvig D."/>
            <person name="Lalanne C."/>
            <person name="Gautier V."/>
            <person name="Ament-Velasquez S.L."/>
            <person name="Kruys A."/>
            <person name="Hutchinson M.I."/>
            <person name="Powell A.J."/>
            <person name="Barry K."/>
            <person name="Miller A.N."/>
            <person name="Grigoriev I.V."/>
            <person name="Debuchy R."/>
            <person name="Gladieux P."/>
            <person name="Thoren M.H."/>
            <person name="Johannesson H."/>
        </authorList>
    </citation>
    <scope>NUCLEOTIDE SEQUENCE</scope>
    <source>
        <strain evidence="6">PSN309</strain>
    </source>
</reference>
<sequence length="161" mass="17274">MSYTARVGLNHIDVVGPLLPVTGSFLLPFTAYFGLLSTRVVLQRLSSNCVLGTEVKGAEDPVQKKKQHELLVATRSQANFVEHVPLALLMAAIAELNGARKQILTLTLGGLLAARVIHVELGMRRPESTGAGRAVGYYGTLGAMGFLAGYAGFLVKDYWGF</sequence>
<evidence type="ECO:0000256" key="5">
    <source>
        <dbReference type="SAM" id="Phobius"/>
    </source>
</evidence>
<name>A0AAN7AG85_9PEZI</name>
<dbReference type="AlphaFoldDB" id="A0AAN7AG85"/>
<accession>A0AAN7AG85</accession>
<keyword evidence="3 5" id="KW-1133">Transmembrane helix</keyword>